<sequence length="420" mass="47767">MAEALEIYDDEKSCDRSDQEQAENASVVSSQRCSSFDLNEEAWCAEDGSIPEVAELSIEDDEKRTEGNSANNDTSREGNGRTARVRQYVRSKMPRLRWTPELHLSFVHAVERLGGQERATPKLVLQLMNVRGLSIAHVKSHLQMYRSKKLDEAGQVLGQTCRQLERRNHIQGILQHTTSTHQHFRMENGGIVLARHSDPYNVPHGLLQRPFSQVPLDIKASFSRQQEYWPNNIQHGITRANDLASKDLGRDKGLITSTAFPTQGKSNTASSFRFQAVDTNIQIGPIRPSRFLEEKRWPPFAKITGHWQGKGAPTNIKWDNAVTRFIGETKNARPTEWKLGNSSKVTKFLSSSDDLLSNSNSFKPEFEPPFRLELNREKVLKDKEWFPDLQLRLNQTLENEDDQETHGKGTHEISTKLSLS</sequence>
<dbReference type="PANTHER" id="PTHR31314:SF128">
    <property type="entry name" value="OS11G0106100 PROTEIN"/>
    <property type="match status" value="1"/>
</dbReference>
<evidence type="ECO:0000256" key="2">
    <source>
        <dbReference type="ARBA" id="ARBA00023015"/>
    </source>
</evidence>
<evidence type="ECO:0000259" key="6">
    <source>
        <dbReference type="PROSITE" id="PS51294"/>
    </source>
</evidence>
<feature type="region of interest" description="Disordered" evidence="5">
    <location>
        <begin position="1"/>
        <end position="35"/>
    </location>
</feature>
<dbReference type="InterPro" id="IPR046955">
    <property type="entry name" value="PHR1-like"/>
</dbReference>
<evidence type="ECO:0000256" key="3">
    <source>
        <dbReference type="ARBA" id="ARBA00023163"/>
    </source>
</evidence>
<dbReference type="GO" id="GO:0003700">
    <property type="term" value="F:DNA-binding transcription factor activity"/>
    <property type="evidence" value="ECO:0007669"/>
    <property type="project" value="InterPro"/>
</dbReference>
<dbReference type="Proteomes" id="UP000516437">
    <property type="component" value="Chromosome 6"/>
</dbReference>
<evidence type="ECO:0000313" key="8">
    <source>
        <dbReference type="Proteomes" id="UP000516437"/>
    </source>
</evidence>
<dbReference type="InterPro" id="IPR001005">
    <property type="entry name" value="SANT/Myb"/>
</dbReference>
<feature type="compositionally biased region" description="Basic and acidic residues" evidence="5">
    <location>
        <begin position="404"/>
        <end position="414"/>
    </location>
</feature>
<comment type="caution">
    <text evidence="7">The sequence shown here is derived from an EMBL/GenBank/DDBJ whole genome shotgun (WGS) entry which is preliminary data.</text>
</comment>
<dbReference type="Gene3D" id="1.10.10.60">
    <property type="entry name" value="Homeodomain-like"/>
    <property type="match status" value="1"/>
</dbReference>
<dbReference type="SUPFAM" id="SSF46689">
    <property type="entry name" value="Homeodomain-like"/>
    <property type="match status" value="1"/>
</dbReference>
<dbReference type="InterPro" id="IPR017930">
    <property type="entry name" value="Myb_dom"/>
</dbReference>
<evidence type="ECO:0000256" key="1">
    <source>
        <dbReference type="ARBA" id="ARBA00004123"/>
    </source>
</evidence>
<name>A0A6A1VBJ4_9ROSI</name>
<evidence type="ECO:0000313" key="7">
    <source>
        <dbReference type="EMBL" id="KAB1210222.1"/>
    </source>
</evidence>
<evidence type="ECO:0000256" key="5">
    <source>
        <dbReference type="SAM" id="MobiDB-lite"/>
    </source>
</evidence>
<dbReference type="OrthoDB" id="551907at2759"/>
<dbReference type="InterPro" id="IPR006447">
    <property type="entry name" value="Myb_dom_plants"/>
</dbReference>
<feature type="compositionally biased region" description="Polar residues" evidence="5">
    <location>
        <begin position="22"/>
        <end position="35"/>
    </location>
</feature>
<dbReference type="EMBL" id="RXIC02000024">
    <property type="protein sequence ID" value="KAB1210222.1"/>
    <property type="molecule type" value="Genomic_DNA"/>
</dbReference>
<keyword evidence="2" id="KW-0805">Transcription regulation</keyword>
<dbReference type="GO" id="GO:0003677">
    <property type="term" value="F:DNA binding"/>
    <property type="evidence" value="ECO:0007669"/>
    <property type="project" value="InterPro"/>
</dbReference>
<keyword evidence="4" id="KW-0539">Nucleus</keyword>
<dbReference type="AlphaFoldDB" id="A0A6A1VBJ4"/>
<dbReference type="FunFam" id="1.10.10.60:FF:000002">
    <property type="entry name" value="Myb family transcription factor"/>
    <property type="match status" value="1"/>
</dbReference>
<comment type="subcellular location">
    <subcellularLocation>
        <location evidence="1">Nucleus</location>
    </subcellularLocation>
</comment>
<organism evidence="7 8">
    <name type="scientific">Morella rubra</name>
    <name type="common">Chinese bayberry</name>
    <dbReference type="NCBI Taxonomy" id="262757"/>
    <lineage>
        <taxon>Eukaryota</taxon>
        <taxon>Viridiplantae</taxon>
        <taxon>Streptophyta</taxon>
        <taxon>Embryophyta</taxon>
        <taxon>Tracheophyta</taxon>
        <taxon>Spermatophyta</taxon>
        <taxon>Magnoliopsida</taxon>
        <taxon>eudicotyledons</taxon>
        <taxon>Gunneridae</taxon>
        <taxon>Pentapetalae</taxon>
        <taxon>rosids</taxon>
        <taxon>fabids</taxon>
        <taxon>Fagales</taxon>
        <taxon>Myricaceae</taxon>
        <taxon>Morella</taxon>
    </lineage>
</organism>
<accession>A0A6A1VBJ4</accession>
<keyword evidence="8" id="KW-1185">Reference proteome</keyword>
<gene>
    <name evidence="7" type="ORF">CJ030_MR6G003913</name>
</gene>
<feature type="compositionally biased region" description="Basic and acidic residues" evidence="5">
    <location>
        <begin position="10"/>
        <end position="19"/>
    </location>
</feature>
<dbReference type="PANTHER" id="PTHR31314">
    <property type="entry name" value="MYB FAMILY TRANSCRIPTION FACTOR PHL7-LIKE"/>
    <property type="match status" value="1"/>
</dbReference>
<proteinExistence type="predicted"/>
<dbReference type="NCBIfam" id="TIGR01557">
    <property type="entry name" value="myb_SHAQKYF"/>
    <property type="match status" value="1"/>
</dbReference>
<reference evidence="7 8" key="1">
    <citation type="journal article" date="2019" name="Plant Biotechnol. J.">
        <title>The red bayberry genome and genetic basis of sex determination.</title>
        <authorList>
            <person name="Jia H.M."/>
            <person name="Jia H.J."/>
            <person name="Cai Q.L."/>
            <person name="Wang Y."/>
            <person name="Zhao H.B."/>
            <person name="Yang W.F."/>
            <person name="Wang G.Y."/>
            <person name="Li Y.H."/>
            <person name="Zhan D.L."/>
            <person name="Shen Y.T."/>
            <person name="Niu Q.F."/>
            <person name="Chang L."/>
            <person name="Qiu J."/>
            <person name="Zhao L."/>
            <person name="Xie H.B."/>
            <person name="Fu W.Y."/>
            <person name="Jin J."/>
            <person name="Li X.W."/>
            <person name="Jiao Y."/>
            <person name="Zhou C.C."/>
            <person name="Tu T."/>
            <person name="Chai C.Y."/>
            <person name="Gao J.L."/>
            <person name="Fan L.J."/>
            <person name="van de Weg E."/>
            <person name="Wang J.Y."/>
            <person name="Gao Z.S."/>
        </authorList>
    </citation>
    <scope>NUCLEOTIDE SEQUENCE [LARGE SCALE GENOMIC DNA]</scope>
    <source>
        <tissue evidence="7">Leaves</tissue>
    </source>
</reference>
<feature type="region of interest" description="Disordered" evidence="5">
    <location>
        <begin position="57"/>
        <end position="83"/>
    </location>
</feature>
<feature type="region of interest" description="Disordered" evidence="5">
    <location>
        <begin position="397"/>
        <end position="420"/>
    </location>
</feature>
<dbReference type="GO" id="GO:0005634">
    <property type="term" value="C:nucleus"/>
    <property type="evidence" value="ECO:0007669"/>
    <property type="project" value="UniProtKB-SubCell"/>
</dbReference>
<evidence type="ECO:0000256" key="4">
    <source>
        <dbReference type="ARBA" id="ARBA00023242"/>
    </source>
</evidence>
<protein>
    <recommendedName>
        <fullName evidence="6">HTH myb-type domain-containing protein</fullName>
    </recommendedName>
</protein>
<dbReference type="Pfam" id="PF00249">
    <property type="entry name" value="Myb_DNA-binding"/>
    <property type="match status" value="1"/>
</dbReference>
<feature type="domain" description="HTH myb-type" evidence="6">
    <location>
        <begin position="90"/>
        <end position="150"/>
    </location>
</feature>
<dbReference type="PROSITE" id="PS51294">
    <property type="entry name" value="HTH_MYB"/>
    <property type="match status" value="1"/>
</dbReference>
<dbReference type="InterPro" id="IPR009057">
    <property type="entry name" value="Homeodomain-like_sf"/>
</dbReference>
<keyword evidence="3" id="KW-0804">Transcription</keyword>